<protein>
    <submittedName>
        <fullName evidence="1">Uncharacterized protein</fullName>
    </submittedName>
</protein>
<dbReference type="AlphaFoldDB" id="A0A554VCG3"/>
<gene>
    <name evidence="1" type="ORF">FOF46_26580</name>
</gene>
<organism evidence="1 2">
    <name type="scientific">Aquimarina algiphila</name>
    <dbReference type="NCBI Taxonomy" id="2047982"/>
    <lineage>
        <taxon>Bacteria</taxon>
        <taxon>Pseudomonadati</taxon>
        <taxon>Bacteroidota</taxon>
        <taxon>Flavobacteriia</taxon>
        <taxon>Flavobacteriales</taxon>
        <taxon>Flavobacteriaceae</taxon>
        <taxon>Aquimarina</taxon>
    </lineage>
</organism>
<name>A0A554VCG3_9FLAO</name>
<keyword evidence="2" id="KW-1185">Reference proteome</keyword>
<accession>A0A554VCG3</accession>
<dbReference type="OrthoDB" id="9958320at2"/>
<comment type="caution">
    <text evidence="1">The sequence shown here is derived from an EMBL/GenBank/DDBJ whole genome shotgun (WGS) entry which is preliminary data.</text>
</comment>
<sequence>MKITCYQRLTHFYVILLLVCISCTKEHHEKTHASIDSLESLKAAFDEDRITHLHYRTSKQSNILNDEIMTMKLIYDEVGELYYLQLTSQSAEGELHHAKLTLDKTVQGSIAEDMLFAPWVNTIISIDGKKHHGLHPYSMLFESGISSSGLHILSDSLRIDFH</sequence>
<dbReference type="RefSeq" id="WP_143918572.1">
    <property type="nucleotide sequence ID" value="NZ_CANMXV010000057.1"/>
</dbReference>
<dbReference type="EMBL" id="VLNR01000082">
    <property type="protein sequence ID" value="TSE04395.1"/>
    <property type="molecule type" value="Genomic_DNA"/>
</dbReference>
<proteinExistence type="predicted"/>
<reference evidence="1 2" key="1">
    <citation type="submission" date="2019-07" db="EMBL/GenBank/DDBJ databases">
        <title>The draft genome sequence of Aquimarina algiphila M91.</title>
        <authorList>
            <person name="Meng X."/>
        </authorList>
    </citation>
    <scope>NUCLEOTIDE SEQUENCE [LARGE SCALE GENOMIC DNA]</scope>
    <source>
        <strain evidence="1 2">M91</strain>
    </source>
</reference>
<evidence type="ECO:0000313" key="2">
    <source>
        <dbReference type="Proteomes" id="UP000318833"/>
    </source>
</evidence>
<evidence type="ECO:0000313" key="1">
    <source>
        <dbReference type="EMBL" id="TSE04395.1"/>
    </source>
</evidence>
<dbReference type="Proteomes" id="UP000318833">
    <property type="component" value="Unassembled WGS sequence"/>
</dbReference>